<organism evidence="2 3">
    <name type="scientific">Winogradskyella bathintestinalis</name>
    <dbReference type="NCBI Taxonomy" id="3035208"/>
    <lineage>
        <taxon>Bacteria</taxon>
        <taxon>Pseudomonadati</taxon>
        <taxon>Bacteroidota</taxon>
        <taxon>Flavobacteriia</taxon>
        <taxon>Flavobacteriales</taxon>
        <taxon>Flavobacteriaceae</taxon>
        <taxon>Winogradskyella</taxon>
    </lineage>
</organism>
<keyword evidence="3" id="KW-1185">Reference proteome</keyword>
<feature type="transmembrane region" description="Helical" evidence="1">
    <location>
        <begin position="44"/>
        <end position="65"/>
    </location>
</feature>
<dbReference type="RefSeq" id="WP_290207536.1">
    <property type="nucleotide sequence ID" value="NZ_JASDDK010000006.1"/>
</dbReference>
<sequence>MAPIKFEENIKDKLEKRTLSPASDSWSKLAERLDNDEKKSKKPLYWWLSIAAGLLLMLAVTVQFYNTNTSEELQPQIVEQEVIKEQINTETKQSNEKTSIELIVNQERRVEEKEKTSADKNPKIIHDKLKTTTNSEENIQLAEIDEVQHNDIPDGLNKKVTNDIQLEIDKSAIKNAVTEAMKTLKPENSTVTDQEIDSLLKIASKEIFQESIKKEASTMVDATQLLESVEDEMGQSFRTKVFEALKESYETVKTAVADRNN</sequence>
<evidence type="ECO:0000313" key="2">
    <source>
        <dbReference type="EMBL" id="MDN3493857.1"/>
    </source>
</evidence>
<gene>
    <name evidence="2" type="ORF">QMA06_14115</name>
</gene>
<proteinExistence type="predicted"/>
<evidence type="ECO:0008006" key="4">
    <source>
        <dbReference type="Google" id="ProtNLM"/>
    </source>
</evidence>
<accession>A0ABT7ZXY3</accession>
<protein>
    <recommendedName>
        <fullName evidence="4">Anti-sigma factor</fullName>
    </recommendedName>
</protein>
<keyword evidence="1" id="KW-1133">Transmembrane helix</keyword>
<evidence type="ECO:0000256" key="1">
    <source>
        <dbReference type="SAM" id="Phobius"/>
    </source>
</evidence>
<keyword evidence="1" id="KW-0472">Membrane</keyword>
<name>A0ABT7ZXY3_9FLAO</name>
<keyword evidence="1" id="KW-0812">Transmembrane</keyword>
<comment type="caution">
    <text evidence="2">The sequence shown here is derived from an EMBL/GenBank/DDBJ whole genome shotgun (WGS) entry which is preliminary data.</text>
</comment>
<evidence type="ECO:0000313" key="3">
    <source>
        <dbReference type="Proteomes" id="UP001231197"/>
    </source>
</evidence>
<dbReference type="EMBL" id="JASDDK010000006">
    <property type="protein sequence ID" value="MDN3493857.1"/>
    <property type="molecule type" value="Genomic_DNA"/>
</dbReference>
<reference evidence="2 3" key="1">
    <citation type="journal article" date="2023" name="Int. J. Syst. Evol. Microbiol.">
        <title>Winogradskyella bathintestinalis sp. nov., isolated from the intestine of the deep-sea loosejaw dragonfish, Malacosteus niger.</title>
        <authorList>
            <person name="Uniacke-Lowe S."/>
            <person name="Johnson C.N."/>
            <person name="Stanton C."/>
            <person name="Hill C."/>
            <person name="Ross P."/>
        </authorList>
    </citation>
    <scope>NUCLEOTIDE SEQUENCE [LARGE SCALE GENOMIC DNA]</scope>
    <source>
        <strain evidence="2 3">APC 3343</strain>
    </source>
</reference>
<dbReference type="Proteomes" id="UP001231197">
    <property type="component" value="Unassembled WGS sequence"/>
</dbReference>